<evidence type="ECO:0000259" key="8">
    <source>
        <dbReference type="Pfam" id="PF25876"/>
    </source>
</evidence>
<keyword evidence="13" id="KW-1185">Reference proteome</keyword>
<feature type="compositionally biased region" description="Low complexity" evidence="7">
    <location>
        <begin position="51"/>
        <end position="62"/>
    </location>
</feature>
<evidence type="ECO:0000256" key="1">
    <source>
        <dbReference type="ARBA" id="ARBA00004236"/>
    </source>
</evidence>
<evidence type="ECO:0000256" key="6">
    <source>
        <dbReference type="ARBA" id="ARBA00023136"/>
    </source>
</evidence>
<evidence type="ECO:0000259" key="9">
    <source>
        <dbReference type="Pfam" id="PF25917"/>
    </source>
</evidence>
<dbReference type="Gene3D" id="1.10.287.470">
    <property type="entry name" value="Helix hairpin bin"/>
    <property type="match status" value="1"/>
</dbReference>
<dbReference type="Pfam" id="PF25967">
    <property type="entry name" value="RND-MFP_C"/>
    <property type="match status" value="1"/>
</dbReference>
<feature type="compositionally biased region" description="Gly residues" evidence="7">
    <location>
        <begin position="442"/>
        <end position="453"/>
    </location>
</feature>
<gene>
    <name evidence="12" type="ORF">J1C47_19390</name>
</gene>
<evidence type="ECO:0000259" key="11">
    <source>
        <dbReference type="Pfam" id="PF25967"/>
    </source>
</evidence>
<protein>
    <submittedName>
        <fullName evidence="12">Efflux RND transporter periplasmic adaptor subunit</fullName>
    </submittedName>
</protein>
<dbReference type="Gene3D" id="2.40.50.100">
    <property type="match status" value="1"/>
</dbReference>
<keyword evidence="3" id="KW-0813">Transport</keyword>
<accession>A0ABS3J821</accession>
<dbReference type="InterPro" id="IPR058625">
    <property type="entry name" value="MdtA-like_BSH"/>
</dbReference>
<evidence type="ECO:0000256" key="5">
    <source>
        <dbReference type="ARBA" id="ARBA00022519"/>
    </source>
</evidence>
<comment type="similarity">
    <text evidence="2">Belongs to the membrane fusion protein (MFP) (TC 8.A.1) family.</text>
</comment>
<feature type="domain" description="Multidrug resistance protein MdtA-like beta-barrel" evidence="10">
    <location>
        <begin position="243"/>
        <end position="350"/>
    </location>
</feature>
<comment type="subcellular location">
    <subcellularLocation>
        <location evidence="1">Cell membrane</location>
    </subcellularLocation>
</comment>
<evidence type="ECO:0000256" key="2">
    <source>
        <dbReference type="ARBA" id="ARBA00009477"/>
    </source>
</evidence>
<dbReference type="SUPFAM" id="SSF111369">
    <property type="entry name" value="HlyD-like secretion proteins"/>
    <property type="match status" value="1"/>
</dbReference>
<dbReference type="Pfam" id="PF25944">
    <property type="entry name" value="Beta-barrel_RND"/>
    <property type="match status" value="1"/>
</dbReference>
<keyword evidence="6" id="KW-0472">Membrane</keyword>
<proteinExistence type="inferred from homology"/>
<sequence>MRLFVLLVCVVAAVLFVERDRLDLASLPFVASLLGEPQSTASKGGGDAGRGDAAGARASAGSHGRHDRPPPAVSVAAATAGSLPITFDTIGSIVPVASATLNSQVIGIVAEIAVADGARVKKGDLLVRLDDRAAQAVVAKDRAAWERDQATLQNARASSDRIQRLVKSGADTKQQGDDALAAVRQAEATIGVDEAAIAADEVTLSNTRITAPFDGRLGALQVSVGALVQPGTAIVTLNQLRPVYAQFTLPEATLAAARQTFARGDLFADVTPTAGVADSAGARVAANVAARPAGEGALVASADADPTGKVTFLDNAVDQVSASFKLRATFPNDDEALLPGQFLTVRVHFGSRDGLVLVPGVAVEPRDEGSIVYVVGEDGTVDVRKVTVALRAGDVAGISDGLKPGEKVVTEGQLNLARGMRVVVAGDKAKGGGDTPRQKGAGHAGHAGGGAAS</sequence>
<dbReference type="Gene3D" id="2.40.30.170">
    <property type="match status" value="1"/>
</dbReference>
<keyword evidence="4" id="KW-1003">Cell membrane</keyword>
<evidence type="ECO:0000256" key="4">
    <source>
        <dbReference type="ARBA" id="ARBA00022475"/>
    </source>
</evidence>
<feature type="region of interest" description="Disordered" evidence="7">
    <location>
        <begin position="39"/>
        <end position="72"/>
    </location>
</feature>
<dbReference type="PANTHER" id="PTHR30469">
    <property type="entry name" value="MULTIDRUG RESISTANCE PROTEIN MDTA"/>
    <property type="match status" value="1"/>
</dbReference>
<reference evidence="12 13" key="1">
    <citation type="submission" date="2021-03" db="EMBL/GenBank/DDBJ databases">
        <title>Whole genome sequence of Jiella sp. MQZ13P-4.</title>
        <authorList>
            <person name="Tuo L."/>
        </authorList>
    </citation>
    <scope>NUCLEOTIDE SEQUENCE [LARGE SCALE GENOMIC DNA]</scope>
    <source>
        <strain evidence="12 13">MQZ13P-4</strain>
    </source>
</reference>
<dbReference type="Pfam" id="PF25917">
    <property type="entry name" value="BSH_RND"/>
    <property type="match status" value="1"/>
</dbReference>
<dbReference type="EMBL" id="JAFMPY010000026">
    <property type="protein sequence ID" value="MBO0905814.1"/>
    <property type="molecule type" value="Genomic_DNA"/>
</dbReference>
<evidence type="ECO:0000256" key="7">
    <source>
        <dbReference type="SAM" id="MobiDB-lite"/>
    </source>
</evidence>
<dbReference type="NCBIfam" id="TIGR01730">
    <property type="entry name" value="RND_mfp"/>
    <property type="match status" value="1"/>
</dbReference>
<feature type="domain" description="Multidrug resistance protein MdtA-like alpha-helical hairpin" evidence="8">
    <location>
        <begin position="142"/>
        <end position="203"/>
    </location>
</feature>
<evidence type="ECO:0000313" key="13">
    <source>
        <dbReference type="Proteomes" id="UP000664288"/>
    </source>
</evidence>
<keyword evidence="5" id="KW-0997">Cell inner membrane</keyword>
<organism evidence="12 13">
    <name type="scientific">Jiella sonneratiae</name>
    <dbReference type="NCBI Taxonomy" id="2816856"/>
    <lineage>
        <taxon>Bacteria</taxon>
        <taxon>Pseudomonadati</taxon>
        <taxon>Pseudomonadota</taxon>
        <taxon>Alphaproteobacteria</taxon>
        <taxon>Hyphomicrobiales</taxon>
        <taxon>Aurantimonadaceae</taxon>
        <taxon>Jiella</taxon>
    </lineage>
</organism>
<dbReference type="Pfam" id="PF25876">
    <property type="entry name" value="HH_MFP_RND"/>
    <property type="match status" value="1"/>
</dbReference>
<dbReference type="PANTHER" id="PTHR30469:SF36">
    <property type="entry name" value="BLL3903 PROTEIN"/>
    <property type="match status" value="1"/>
</dbReference>
<dbReference type="InterPro" id="IPR058624">
    <property type="entry name" value="MdtA-like_HH"/>
</dbReference>
<dbReference type="InterPro" id="IPR058627">
    <property type="entry name" value="MdtA-like_C"/>
</dbReference>
<feature type="region of interest" description="Disordered" evidence="7">
    <location>
        <begin position="427"/>
        <end position="453"/>
    </location>
</feature>
<feature type="domain" description="Multidrug resistance protein MdtA-like barrel-sandwich hybrid" evidence="9">
    <location>
        <begin position="99"/>
        <end position="233"/>
    </location>
</feature>
<dbReference type="InterPro" id="IPR006143">
    <property type="entry name" value="RND_pump_MFP"/>
</dbReference>
<feature type="domain" description="Multidrug resistance protein MdtA-like C-terminal permuted SH3" evidence="11">
    <location>
        <begin position="356"/>
        <end position="412"/>
    </location>
</feature>
<evidence type="ECO:0000259" key="10">
    <source>
        <dbReference type="Pfam" id="PF25944"/>
    </source>
</evidence>
<name>A0ABS3J821_9HYPH</name>
<evidence type="ECO:0000313" key="12">
    <source>
        <dbReference type="EMBL" id="MBO0905814.1"/>
    </source>
</evidence>
<dbReference type="Gene3D" id="2.40.420.20">
    <property type="match status" value="1"/>
</dbReference>
<dbReference type="InterPro" id="IPR058626">
    <property type="entry name" value="MdtA-like_b-barrel"/>
</dbReference>
<dbReference type="Proteomes" id="UP000664288">
    <property type="component" value="Unassembled WGS sequence"/>
</dbReference>
<evidence type="ECO:0000256" key="3">
    <source>
        <dbReference type="ARBA" id="ARBA00022448"/>
    </source>
</evidence>
<comment type="caution">
    <text evidence="12">The sequence shown here is derived from an EMBL/GenBank/DDBJ whole genome shotgun (WGS) entry which is preliminary data.</text>
</comment>